<evidence type="ECO:0000259" key="9">
    <source>
        <dbReference type="Pfam" id="PF05193"/>
    </source>
</evidence>
<keyword evidence="6" id="KW-0482">Metalloprotease</keyword>
<dbReference type="GO" id="GO:0051603">
    <property type="term" value="P:proteolysis involved in protein catabolic process"/>
    <property type="evidence" value="ECO:0007669"/>
    <property type="project" value="TreeGrafter"/>
</dbReference>
<evidence type="ECO:0000259" key="10">
    <source>
        <dbReference type="Pfam" id="PF16187"/>
    </source>
</evidence>
<feature type="domain" description="Peptidase M16 middle/third" evidence="10">
    <location>
        <begin position="467"/>
        <end position="753"/>
    </location>
</feature>
<gene>
    <name evidence="12" type="ORF">FVE85_3984</name>
</gene>
<evidence type="ECO:0000259" key="8">
    <source>
        <dbReference type="Pfam" id="PF00675"/>
    </source>
</evidence>
<accession>A0A5J4YRA0</accession>
<dbReference type="GO" id="GO:0005829">
    <property type="term" value="C:cytosol"/>
    <property type="evidence" value="ECO:0007669"/>
    <property type="project" value="TreeGrafter"/>
</dbReference>
<dbReference type="AlphaFoldDB" id="A0A5J4YRA0"/>
<dbReference type="InterPro" id="IPR050626">
    <property type="entry name" value="Peptidase_M16"/>
</dbReference>
<dbReference type="PROSITE" id="PS00143">
    <property type="entry name" value="INSULINASE"/>
    <property type="match status" value="1"/>
</dbReference>
<dbReference type="Pfam" id="PF05193">
    <property type="entry name" value="Peptidase_M16_C"/>
    <property type="match status" value="1"/>
</dbReference>
<sequence>MALIVVVEGRSRMVVARRPAWGARGLWRGLSRLLAAREACGTRAVRPGASFCAAATGAVKRTAYGQPLMAMEKDALRTVHANGSGAGEAYIERNGIQVSPLDTRLYRAVTLSNEMKVMLVSDPKSENAAASLDVFVGHFSDPDDIPGLAHFCEHMLFLGTEKYPDEGSYRQFLAEHAGFSNAYTSMENTNYHFQIVKSKFHEALDRFAQFFISPLFTESATEREMKAVDSEHQKNLQSDAHRLFQLRKSMASLSHPYHKFGTGSLATLGEMPAEKNISVRDALLAFHDEYYSANLMHLCIVAPEDLDTLEAKVRDLFSPVQNKHRAAPFHAYKDQSPYEPEQIGMWYMVVPVKDVHVLELMWIIDPYRHTYESKPAQIISHLVGHEGKGSLLSMLKGKGWADGLAAGPGMGTETFGTFEISIELTREGVQHVHEIIEDTFGYLELIRSQKIEEWVFAECHDIAAMAFRFQEREEPMSLATRIASEMKHFPVKHWLTGPSMYFHFDQEQVNAVLAKLIPSTVWIVLACADNAEQFVLDSVEPWYKTPYTVQKLQPAQIEHWTNARQDPALHFPLCNSFIPKSFQLLPLPASVPESPRDRHPVRVRDDEKWRVHYAQDTVFLRPKANIYFELSSPAAYQSPRSAVLTNLYTQLLNDDLNEFAYDADIAGLRYTLSNTMMGMRFMVRGYNDRLLVLLRAIVERIANYTVNKERFAFIVDGMKRDYQNFFKEQPFHHAIYAVSYCTESPRWHIRDYIDVCSSVSIEEVQEFRTVLFDRMYVEMLSHGNISIEDTLSITQFMDEKLHFKAMYEGEYPQRRIVQIPVGCQGSVFRQKGSNSEDKNSAIELYFQIPESNTRVDVLLELLAEMINKPCFHQLRTVEQLGYMVFSGISRVETSQGLRIIIQSTVKSPDKLDERIESFLTQFRESELETMSDENMKRYVDSLIAVKLEPEKRLTQQTNAWWAEIGDREYLYDRKFTEGDMLREVTKAELVQFFDDHIASGGKCRRKFRSEVYGKNHDIPHVESGSALPCGATLITDPIRFRTMCPLLPSLPFK</sequence>
<evidence type="ECO:0000256" key="3">
    <source>
        <dbReference type="ARBA" id="ARBA00022723"/>
    </source>
</evidence>
<evidence type="ECO:0000256" key="6">
    <source>
        <dbReference type="ARBA" id="ARBA00023049"/>
    </source>
</evidence>
<dbReference type="PANTHER" id="PTHR43690:SF18">
    <property type="entry name" value="INSULIN-DEGRADING ENZYME-RELATED"/>
    <property type="match status" value="1"/>
</dbReference>
<evidence type="ECO:0000313" key="13">
    <source>
        <dbReference type="Proteomes" id="UP000324585"/>
    </source>
</evidence>
<keyword evidence="13" id="KW-1185">Reference proteome</keyword>
<evidence type="ECO:0000256" key="1">
    <source>
        <dbReference type="ARBA" id="ARBA00007261"/>
    </source>
</evidence>
<name>A0A5J4YRA0_PORPP</name>
<dbReference type="InterPro" id="IPR001431">
    <property type="entry name" value="Pept_M16_Zn_BS"/>
</dbReference>
<dbReference type="FunFam" id="3.30.830.10:FF:000005">
    <property type="entry name" value="nardilysin isoform X1"/>
    <property type="match status" value="1"/>
</dbReference>
<dbReference type="Pfam" id="PF16187">
    <property type="entry name" value="Peptidase_M16_M"/>
    <property type="match status" value="1"/>
</dbReference>
<proteinExistence type="inferred from homology"/>
<dbReference type="InterPro" id="IPR054734">
    <property type="entry name" value="PqqF-like_C_4"/>
</dbReference>
<evidence type="ECO:0000256" key="2">
    <source>
        <dbReference type="ARBA" id="ARBA00022670"/>
    </source>
</evidence>
<feature type="domain" description="Peptidase M16 N-terminal" evidence="8">
    <location>
        <begin position="116"/>
        <end position="250"/>
    </location>
</feature>
<dbReference type="InterPro" id="IPR011765">
    <property type="entry name" value="Pept_M16_N"/>
</dbReference>
<comment type="similarity">
    <text evidence="1 7">Belongs to the peptidase M16 family.</text>
</comment>
<keyword evidence="3" id="KW-0479">Metal-binding</keyword>
<comment type="caution">
    <text evidence="12">The sequence shown here is derived from an EMBL/GenBank/DDBJ whole genome shotgun (WGS) entry which is preliminary data.</text>
</comment>
<dbReference type="Gene3D" id="3.30.830.10">
    <property type="entry name" value="Metalloenzyme, LuxS/M16 peptidase-like"/>
    <property type="match status" value="4"/>
</dbReference>
<dbReference type="GO" id="GO:0004222">
    <property type="term" value="F:metalloendopeptidase activity"/>
    <property type="evidence" value="ECO:0007669"/>
    <property type="project" value="InterPro"/>
</dbReference>
<dbReference type="OrthoDB" id="952271at2759"/>
<evidence type="ECO:0000256" key="4">
    <source>
        <dbReference type="ARBA" id="ARBA00022801"/>
    </source>
</evidence>
<feature type="domain" description="Coenzyme PQQ synthesis protein F-like C-terminal lobe" evidence="11">
    <location>
        <begin position="861"/>
        <end position="961"/>
    </location>
</feature>
<dbReference type="OMA" id="WIFDEMK"/>
<feature type="domain" description="Peptidase M16 C-terminal" evidence="9">
    <location>
        <begin position="280"/>
        <end position="458"/>
    </location>
</feature>
<dbReference type="EMBL" id="VRMN01000005">
    <property type="protein sequence ID" value="KAA8494009.1"/>
    <property type="molecule type" value="Genomic_DNA"/>
</dbReference>
<dbReference type="GO" id="GO:0043171">
    <property type="term" value="P:peptide catabolic process"/>
    <property type="evidence" value="ECO:0007669"/>
    <property type="project" value="TreeGrafter"/>
</dbReference>
<organism evidence="12 13">
    <name type="scientific">Porphyridium purpureum</name>
    <name type="common">Red alga</name>
    <name type="synonym">Porphyridium cruentum</name>
    <dbReference type="NCBI Taxonomy" id="35688"/>
    <lineage>
        <taxon>Eukaryota</taxon>
        <taxon>Rhodophyta</taxon>
        <taxon>Bangiophyceae</taxon>
        <taxon>Porphyridiales</taxon>
        <taxon>Porphyridiaceae</taxon>
        <taxon>Porphyridium</taxon>
    </lineage>
</organism>
<evidence type="ECO:0000256" key="7">
    <source>
        <dbReference type="RuleBase" id="RU004447"/>
    </source>
</evidence>
<dbReference type="Proteomes" id="UP000324585">
    <property type="component" value="Unassembled WGS sequence"/>
</dbReference>
<protein>
    <submittedName>
        <fullName evidence="12">Insulin-degrading enzyme</fullName>
    </submittedName>
</protein>
<dbReference type="GO" id="GO:0005739">
    <property type="term" value="C:mitochondrion"/>
    <property type="evidence" value="ECO:0007669"/>
    <property type="project" value="TreeGrafter"/>
</dbReference>
<dbReference type="Pfam" id="PF22456">
    <property type="entry name" value="PqqF-like_C_4"/>
    <property type="match status" value="1"/>
</dbReference>
<keyword evidence="4" id="KW-0378">Hydrolase</keyword>
<dbReference type="FunFam" id="3.30.830.10:FF:000004">
    <property type="entry name" value="Putative insulin-degrading enzyme"/>
    <property type="match status" value="1"/>
</dbReference>
<dbReference type="SUPFAM" id="SSF63411">
    <property type="entry name" value="LuxS/MPP-like metallohydrolase"/>
    <property type="match status" value="4"/>
</dbReference>
<evidence type="ECO:0000313" key="12">
    <source>
        <dbReference type="EMBL" id="KAA8494009.1"/>
    </source>
</evidence>
<dbReference type="GO" id="GO:0046872">
    <property type="term" value="F:metal ion binding"/>
    <property type="evidence" value="ECO:0007669"/>
    <property type="project" value="UniProtKB-KW"/>
</dbReference>
<dbReference type="InterPro" id="IPR007863">
    <property type="entry name" value="Peptidase_M16_C"/>
</dbReference>
<evidence type="ECO:0000259" key="11">
    <source>
        <dbReference type="Pfam" id="PF22456"/>
    </source>
</evidence>
<keyword evidence="5" id="KW-0862">Zinc</keyword>
<dbReference type="InterPro" id="IPR011249">
    <property type="entry name" value="Metalloenz_LuxS/M16"/>
</dbReference>
<keyword evidence="2" id="KW-0645">Protease</keyword>
<dbReference type="Pfam" id="PF00675">
    <property type="entry name" value="Peptidase_M16"/>
    <property type="match status" value="1"/>
</dbReference>
<dbReference type="PANTHER" id="PTHR43690">
    <property type="entry name" value="NARDILYSIN"/>
    <property type="match status" value="1"/>
</dbReference>
<dbReference type="FunFam" id="3.30.830.10:FF:000003">
    <property type="entry name" value="Insulin-degrading enzyme"/>
    <property type="match status" value="1"/>
</dbReference>
<evidence type="ECO:0000256" key="5">
    <source>
        <dbReference type="ARBA" id="ARBA00022833"/>
    </source>
</evidence>
<dbReference type="InterPro" id="IPR032632">
    <property type="entry name" value="Peptidase_M16_M"/>
</dbReference>
<reference evidence="13" key="1">
    <citation type="journal article" date="2019" name="Nat. Commun.">
        <title>Expansion of phycobilisome linker gene families in mesophilic red algae.</title>
        <authorList>
            <person name="Lee J."/>
            <person name="Kim D."/>
            <person name="Bhattacharya D."/>
            <person name="Yoon H.S."/>
        </authorList>
    </citation>
    <scope>NUCLEOTIDE SEQUENCE [LARGE SCALE GENOMIC DNA]</scope>
    <source>
        <strain evidence="13">CCMP 1328</strain>
    </source>
</reference>